<feature type="compositionally biased region" description="Low complexity" evidence="1">
    <location>
        <begin position="603"/>
        <end position="613"/>
    </location>
</feature>
<feature type="compositionally biased region" description="Polar residues" evidence="1">
    <location>
        <begin position="257"/>
        <end position="278"/>
    </location>
</feature>
<feature type="compositionally biased region" description="Low complexity" evidence="1">
    <location>
        <begin position="1385"/>
        <end position="1401"/>
    </location>
</feature>
<feature type="compositionally biased region" description="Polar residues" evidence="1">
    <location>
        <begin position="426"/>
        <end position="443"/>
    </location>
</feature>
<dbReference type="RefSeq" id="XP_013243759.1">
    <property type="nucleotide sequence ID" value="XM_013388305.1"/>
</dbReference>
<dbReference type="InParanoid" id="A0A066W3K6"/>
<feature type="region of interest" description="Disordered" evidence="1">
    <location>
        <begin position="105"/>
        <end position="366"/>
    </location>
</feature>
<dbReference type="HOGENOM" id="CLU_238423_0_0_1"/>
<feature type="region of interest" description="Disordered" evidence="1">
    <location>
        <begin position="603"/>
        <end position="622"/>
    </location>
</feature>
<feature type="region of interest" description="Disordered" evidence="1">
    <location>
        <begin position="1344"/>
        <end position="1366"/>
    </location>
</feature>
<feature type="compositionally biased region" description="Low complexity" evidence="1">
    <location>
        <begin position="1064"/>
        <end position="1084"/>
    </location>
</feature>
<feature type="compositionally biased region" description="Polar residues" evidence="1">
    <location>
        <begin position="61"/>
        <end position="76"/>
    </location>
</feature>
<feature type="region of interest" description="Disordered" evidence="1">
    <location>
        <begin position="403"/>
        <end position="565"/>
    </location>
</feature>
<feature type="region of interest" description="Disordered" evidence="1">
    <location>
        <begin position="1047"/>
        <end position="1113"/>
    </location>
</feature>
<feature type="compositionally biased region" description="Polar residues" evidence="1">
    <location>
        <begin position="117"/>
        <end position="126"/>
    </location>
</feature>
<feature type="compositionally biased region" description="Low complexity" evidence="1">
    <location>
        <begin position="312"/>
        <end position="331"/>
    </location>
</feature>
<name>A0A066W3K6_TILAU</name>
<feature type="region of interest" description="Disordered" evidence="1">
    <location>
        <begin position="1380"/>
        <end position="1477"/>
    </location>
</feature>
<feature type="region of interest" description="Disordered" evidence="1">
    <location>
        <begin position="1145"/>
        <end position="1175"/>
    </location>
</feature>
<feature type="region of interest" description="Disordered" evidence="1">
    <location>
        <begin position="1720"/>
        <end position="1763"/>
    </location>
</feature>
<evidence type="ECO:0000313" key="2">
    <source>
        <dbReference type="EMBL" id="KDN47138.1"/>
    </source>
</evidence>
<feature type="compositionally biased region" description="Low complexity" evidence="1">
    <location>
        <begin position="451"/>
        <end position="463"/>
    </location>
</feature>
<feature type="region of interest" description="Disordered" evidence="1">
    <location>
        <begin position="635"/>
        <end position="676"/>
    </location>
</feature>
<feature type="compositionally biased region" description="Polar residues" evidence="1">
    <location>
        <begin position="638"/>
        <end position="663"/>
    </location>
</feature>
<dbReference type="Proteomes" id="UP000027361">
    <property type="component" value="Unassembled WGS sequence"/>
</dbReference>
<feature type="compositionally biased region" description="Polar residues" evidence="1">
    <location>
        <begin position="1145"/>
        <end position="1154"/>
    </location>
</feature>
<feature type="compositionally biased region" description="Polar residues" evidence="1">
    <location>
        <begin position="464"/>
        <end position="474"/>
    </location>
</feature>
<feature type="region of interest" description="Disordered" evidence="1">
    <location>
        <begin position="1"/>
        <end position="76"/>
    </location>
</feature>
<organism evidence="2 3">
    <name type="scientific">Tilletiaria anomala (strain ATCC 24038 / CBS 436.72 / UBC 951)</name>
    <dbReference type="NCBI Taxonomy" id="1037660"/>
    <lineage>
        <taxon>Eukaryota</taxon>
        <taxon>Fungi</taxon>
        <taxon>Dikarya</taxon>
        <taxon>Basidiomycota</taxon>
        <taxon>Ustilaginomycotina</taxon>
        <taxon>Exobasidiomycetes</taxon>
        <taxon>Georgefischeriales</taxon>
        <taxon>Tilletiariaceae</taxon>
        <taxon>Tilletiaria</taxon>
    </lineage>
</organism>
<dbReference type="GeneID" id="25261204"/>
<dbReference type="EMBL" id="JMSN01000031">
    <property type="protein sequence ID" value="KDN47138.1"/>
    <property type="molecule type" value="Genomic_DNA"/>
</dbReference>
<feature type="compositionally biased region" description="Polar residues" evidence="1">
    <location>
        <begin position="208"/>
        <end position="220"/>
    </location>
</feature>
<evidence type="ECO:0000256" key="1">
    <source>
        <dbReference type="SAM" id="MobiDB-lite"/>
    </source>
</evidence>
<feature type="compositionally biased region" description="Polar residues" evidence="1">
    <location>
        <begin position="1459"/>
        <end position="1471"/>
    </location>
</feature>
<feature type="compositionally biased region" description="Polar residues" evidence="1">
    <location>
        <begin position="1"/>
        <end position="10"/>
    </location>
</feature>
<accession>A0A066W3K6</accession>
<dbReference type="OrthoDB" id="1638493at2759"/>
<feature type="compositionally biased region" description="Polar residues" evidence="1">
    <location>
        <begin position="490"/>
        <end position="518"/>
    </location>
</feature>
<feature type="compositionally biased region" description="Low complexity" evidence="1">
    <location>
        <begin position="978"/>
        <end position="990"/>
    </location>
</feature>
<reference evidence="2 3" key="1">
    <citation type="submission" date="2014-05" db="EMBL/GenBank/DDBJ databases">
        <title>Draft genome sequence of a rare smut relative, Tilletiaria anomala UBC 951.</title>
        <authorList>
            <consortium name="DOE Joint Genome Institute"/>
            <person name="Toome M."/>
            <person name="Kuo A."/>
            <person name="Henrissat B."/>
            <person name="Lipzen A."/>
            <person name="Tritt A."/>
            <person name="Yoshinaga Y."/>
            <person name="Zane M."/>
            <person name="Barry K."/>
            <person name="Grigoriev I.V."/>
            <person name="Spatafora J.W."/>
            <person name="Aimea M.C."/>
        </authorList>
    </citation>
    <scope>NUCLEOTIDE SEQUENCE [LARGE SCALE GENOMIC DNA]</scope>
    <source>
        <strain evidence="2 3">UBC 951</strain>
    </source>
</reference>
<feature type="compositionally biased region" description="Basic and acidic residues" evidence="1">
    <location>
        <begin position="546"/>
        <end position="560"/>
    </location>
</feature>
<feature type="region of interest" description="Disordered" evidence="1">
    <location>
        <begin position="1663"/>
        <end position="1700"/>
    </location>
</feature>
<protein>
    <submittedName>
        <fullName evidence="2">Uncharacterized protein</fullName>
    </submittedName>
</protein>
<feature type="region of interest" description="Disordered" evidence="1">
    <location>
        <begin position="924"/>
        <end position="1022"/>
    </location>
</feature>
<proteinExistence type="predicted"/>
<comment type="caution">
    <text evidence="2">The sequence shown here is derived from an EMBL/GenBank/DDBJ whole genome shotgun (WGS) entry which is preliminary data.</text>
</comment>
<feature type="compositionally biased region" description="Low complexity" evidence="1">
    <location>
        <begin position="22"/>
        <end position="32"/>
    </location>
</feature>
<feature type="compositionally biased region" description="Low complexity" evidence="1">
    <location>
        <begin position="924"/>
        <end position="948"/>
    </location>
</feature>
<dbReference type="STRING" id="1037660.A0A066W3K6"/>
<feature type="compositionally biased region" description="Polar residues" evidence="1">
    <location>
        <begin position="133"/>
        <end position="150"/>
    </location>
</feature>
<keyword evidence="3" id="KW-1185">Reference proteome</keyword>
<gene>
    <name evidence="2" type="ORF">K437DRAFT_100561</name>
</gene>
<feature type="compositionally biased region" description="Low complexity" evidence="1">
    <location>
        <begin position="170"/>
        <end position="180"/>
    </location>
</feature>
<evidence type="ECO:0000313" key="3">
    <source>
        <dbReference type="Proteomes" id="UP000027361"/>
    </source>
</evidence>
<sequence length="1787" mass="189238">MHRVSATMNGATKAPGDHIRRPSPSNRSSSLSHGRWESEPPAGPSASNTAVASDTADGSGRQVTQQIEEAGKTESTASYAFDFANPISAVTDADQANLKFDSFELASPSVSRPRRATPSSKATSVAHSFPSLFRQTSSPDLGSLINFQRSGESKAKPADPGYPLLFGNRAALQEEAAFAAGSPRSAGGNARAHRKAASSSSIALGQPLQASTEIPASAPSSDLFPNRPPRLTGQNSEDNMRSLTHRQELPRKPTHTMLASHSPQHGPQPLSPTSQSPNAVIGRGSIKSSKSRHSLLPGFFRGSSPSLKGKDAALPASLPSSPSHSREGSPAPAFKSLAETGEKLATGGPLAGKRRIISDDDFASPDTLIEPDGLPLASERWRNGSILHSGLGVKLASHDAPMDEAKGVSVGQQDAPPAPTPPAALSFSSRNASGVSINESNISEGRPETRASASISQNASSQSDPATFTKSQAAHSAGISVRDLRPKSYQGLQSNDETLVRTTQQSSSYNSFQGSPLTTPKRMRPRPASLIASPSMPNVAGQASRRVHDEDDKKLDDAPRRRGKQRMSMLEFLRTDTVTGSGNGLSALDRSGSFSAPIASTSFSPFASSQPAARLEGGRATRDAYDAAPRSAGPAIMFNSSSGPETISATKAGKQRQTGSSWSGAAGEARPSPAAGAANTWTVHVALKPMTDSVTMFGTSQTTSKYSLSGSVVLTIPRKRRGTRGCEQLTFNREVSLSPANRHLNTESDAPVPSIALPDSPDAEEKAHISIRDEIHVKSIKLVFSGYSLYFDPAGRFSGLKLADVTQDLLPTGAKIPLDFDESSHDPLKYEIEFDISIPGCLPASIRTPFGATFYTLRSTVRYFNSTEAAMAASSTLTPAGMFKLAPGLNVSPPTRSSSAGSGEVDTSLASAALEASGGAKIALSSARSPSPMPASASAPAGMSLPLADPKQQPQAHAGASESRQKSKGGWLTKLIGASSSKSLEPSAASNESASTPQKHRKMRENSRLPSHPTDGSTVTESPIVPIIVRRCRDVVPIPVARMAHGEMEGIPTDPPPATRNARRVVPPRISSSSSEVPASSSEPDSQGAQRPATPAAPNSISAEETPEMLLPPSQPVSLARARNDSLALIPGLDSKRPALYGRRSSLTDQSSNGHLPPHPADDRPCHSSSNSSHAPMRHFLHRPVLHPPIEAGCSEEGLPFLLTVSVPTYVHTSGPQCDILNFGIQVDLNEHLGWNKVRLLGGLRLRHMELLLTQSERHSTLASRGFCFNFPLPNSPEVDIHDLPSLIDPMHTPKNQNLSTDELLLRRGYDRTHVETCKKIIAAGQQPDGEDKNVEIARTIVIGPPSMMKNENAEQPAHSKKLRKKSKLAGTGFGIDAVVQEQGPSSSSRVGVPSASGSSRLTREPASECIATPARPPAIPQTAIPDTGMQPVPPTSASREGDLPELAAAGRSAGPSLGSGQAVASGSNTSRRGRRLAQSAWSRLTGLANAVLEAGMDSFHDEEIERQMGEQSLRPHATYSFTGDDGHGVDLTKGRVRMTVNLPLITSRSNPDRSFQAAVLMADFEGPFARVRHKLQVKLGFGFGDKPLGEGEWGQALVMCVPVRFSEPPPPEVRHQFGATANRLAASTCSPFSVHQTPNLPAQTPVLPAYTQLFREDGSRLADEGEDLPRYPGHAAEMSRRGTISGPSPRPDGQPAGDAHWSMITASEVVDDSIDPDEVAASEAAAREHAQEFSEDSALDERVDIDTDLPDEERAREVQDDEDTVTVTPMFVSACEGAPWGTTTLR</sequence>